<dbReference type="Gene3D" id="1.10.20.60">
    <property type="entry name" value="Glu-tRNAGln amidotransferase C subunit, N-terminal domain"/>
    <property type="match status" value="1"/>
</dbReference>
<dbReference type="InterPro" id="IPR001875">
    <property type="entry name" value="DED_dom"/>
</dbReference>
<dbReference type="InterPro" id="IPR003837">
    <property type="entry name" value="GatC"/>
</dbReference>
<dbReference type="NCBIfam" id="TIGR00135">
    <property type="entry name" value="gatC"/>
    <property type="match status" value="1"/>
</dbReference>
<dbReference type="GO" id="GO:0042981">
    <property type="term" value="P:regulation of apoptotic process"/>
    <property type="evidence" value="ECO:0007669"/>
    <property type="project" value="InterPro"/>
</dbReference>
<evidence type="ECO:0000259" key="1">
    <source>
        <dbReference type="PROSITE" id="PS50168"/>
    </source>
</evidence>
<protein>
    <recommendedName>
        <fullName evidence="1">DED domain-containing protein</fullName>
    </recommendedName>
</protein>
<reference evidence="2" key="1">
    <citation type="journal article" date="2015" name="Nature">
        <title>Complex archaea that bridge the gap between prokaryotes and eukaryotes.</title>
        <authorList>
            <person name="Spang A."/>
            <person name="Saw J.H."/>
            <person name="Jorgensen S.L."/>
            <person name="Zaremba-Niedzwiedzka K."/>
            <person name="Martijn J."/>
            <person name="Lind A.E."/>
            <person name="van Eijk R."/>
            <person name="Schleper C."/>
            <person name="Guy L."/>
            <person name="Ettema T.J."/>
        </authorList>
    </citation>
    <scope>NUCLEOTIDE SEQUENCE</scope>
</reference>
<dbReference type="PANTHER" id="PTHR15004:SF0">
    <property type="entry name" value="GLUTAMYL-TRNA(GLN) AMIDOTRANSFERASE SUBUNIT C, MITOCHONDRIAL"/>
    <property type="match status" value="1"/>
</dbReference>
<dbReference type="Pfam" id="PF02686">
    <property type="entry name" value="GatC"/>
    <property type="match status" value="1"/>
</dbReference>
<dbReference type="HAMAP" id="MF_00122">
    <property type="entry name" value="GatC"/>
    <property type="match status" value="1"/>
</dbReference>
<name>A0A0F9K5S5_9ZZZZ</name>
<organism evidence="2">
    <name type="scientific">marine sediment metagenome</name>
    <dbReference type="NCBI Taxonomy" id="412755"/>
    <lineage>
        <taxon>unclassified sequences</taxon>
        <taxon>metagenomes</taxon>
        <taxon>ecological metagenomes</taxon>
    </lineage>
</organism>
<dbReference type="GO" id="GO:0070681">
    <property type="term" value="P:glutaminyl-tRNAGln biosynthesis via transamidation"/>
    <property type="evidence" value="ECO:0007669"/>
    <property type="project" value="TreeGrafter"/>
</dbReference>
<dbReference type="InterPro" id="IPR036113">
    <property type="entry name" value="Asp/Glu-ADT_sf_sub_c"/>
</dbReference>
<proteinExistence type="inferred from homology"/>
<gene>
    <name evidence="2" type="ORF">LCGC14_1444930</name>
</gene>
<dbReference type="AlphaFoldDB" id="A0A0F9K5S5"/>
<dbReference type="PROSITE" id="PS50168">
    <property type="entry name" value="DED"/>
    <property type="match status" value="1"/>
</dbReference>
<sequence>MSNFDKNEIENLQDLCKIKLTKSEQENFLKDLKKIIDYVETLNEVDTKNVETCNYVLADFQKNVFRKDEIKKPMDREKFLSNAPAKIASMIKVPEVISKK</sequence>
<feature type="domain" description="DED" evidence="1">
    <location>
        <begin position="1"/>
        <end position="75"/>
    </location>
</feature>
<dbReference type="EMBL" id="LAZR01009895">
    <property type="protein sequence ID" value="KKM70016.1"/>
    <property type="molecule type" value="Genomic_DNA"/>
</dbReference>
<accession>A0A0F9K5S5</accession>
<evidence type="ECO:0000313" key="2">
    <source>
        <dbReference type="EMBL" id="KKM70016.1"/>
    </source>
</evidence>
<dbReference type="PANTHER" id="PTHR15004">
    <property type="entry name" value="GLUTAMYL-TRNA(GLN) AMIDOTRANSFERASE SUBUNIT C, MITOCHONDRIAL"/>
    <property type="match status" value="1"/>
</dbReference>
<dbReference type="GO" id="GO:0006450">
    <property type="term" value="P:regulation of translational fidelity"/>
    <property type="evidence" value="ECO:0007669"/>
    <property type="project" value="InterPro"/>
</dbReference>
<dbReference type="SUPFAM" id="SSF141000">
    <property type="entry name" value="Glu-tRNAGln amidotransferase C subunit"/>
    <property type="match status" value="1"/>
</dbReference>
<comment type="caution">
    <text evidence="2">The sequence shown here is derived from an EMBL/GenBank/DDBJ whole genome shotgun (WGS) entry which is preliminary data.</text>
</comment>